<organism evidence="2 3">
    <name type="scientific">Microbaculum marinum</name>
    <dbReference type="NCBI Taxonomy" id="1764581"/>
    <lineage>
        <taxon>Bacteria</taxon>
        <taxon>Pseudomonadati</taxon>
        <taxon>Pseudomonadota</taxon>
        <taxon>Alphaproteobacteria</taxon>
        <taxon>Hyphomicrobiales</taxon>
        <taxon>Tepidamorphaceae</taxon>
        <taxon>Microbaculum</taxon>
    </lineage>
</organism>
<dbReference type="Gene3D" id="3.10.180.10">
    <property type="entry name" value="2,3-Dihydroxybiphenyl 1,2-Dioxygenase, domain 1"/>
    <property type="match status" value="2"/>
</dbReference>
<comment type="caution">
    <text evidence="2">The sequence shown here is derived from an EMBL/GenBank/DDBJ whole genome shotgun (WGS) entry which is preliminary data.</text>
</comment>
<dbReference type="PANTHER" id="PTHR33993">
    <property type="entry name" value="GLYOXALASE-RELATED"/>
    <property type="match status" value="1"/>
</dbReference>
<feature type="domain" description="VOC" evidence="1">
    <location>
        <begin position="140"/>
        <end position="259"/>
    </location>
</feature>
<evidence type="ECO:0000313" key="2">
    <source>
        <dbReference type="EMBL" id="MEJ8571096.1"/>
    </source>
</evidence>
<dbReference type="PANTHER" id="PTHR33993:SF14">
    <property type="entry name" value="GB|AAF24581.1"/>
    <property type="match status" value="1"/>
</dbReference>
<dbReference type="CDD" id="cd07247">
    <property type="entry name" value="SgaA_N_like"/>
    <property type="match status" value="2"/>
</dbReference>
<dbReference type="InterPro" id="IPR037523">
    <property type="entry name" value="VOC_core"/>
</dbReference>
<proteinExistence type="predicted"/>
<protein>
    <submittedName>
        <fullName evidence="2">VOC family protein</fullName>
    </submittedName>
</protein>
<evidence type="ECO:0000259" key="1">
    <source>
        <dbReference type="PROSITE" id="PS51819"/>
    </source>
</evidence>
<dbReference type="PROSITE" id="PS51819">
    <property type="entry name" value="VOC"/>
    <property type="match status" value="2"/>
</dbReference>
<dbReference type="InterPro" id="IPR029068">
    <property type="entry name" value="Glyas_Bleomycin-R_OHBP_Dase"/>
</dbReference>
<dbReference type="Proteomes" id="UP001378188">
    <property type="component" value="Unassembled WGS sequence"/>
</dbReference>
<keyword evidence="3" id="KW-1185">Reference proteome</keyword>
<dbReference type="Pfam" id="PF00903">
    <property type="entry name" value="Glyoxalase"/>
    <property type="match status" value="2"/>
</dbReference>
<gene>
    <name evidence="2" type="ORF">V3328_06410</name>
</gene>
<accession>A0AAW9RMQ9</accession>
<evidence type="ECO:0000313" key="3">
    <source>
        <dbReference type="Proteomes" id="UP001378188"/>
    </source>
</evidence>
<dbReference type="InterPro" id="IPR052164">
    <property type="entry name" value="Anthracycline_SecMetBiosynth"/>
</dbReference>
<feature type="domain" description="VOC" evidence="1">
    <location>
        <begin position="4"/>
        <end position="124"/>
    </location>
</feature>
<sequence>MANKFVWYELMTSDPAAAKSFYGDVVGWTAKDMEHAGIPGIDYTVLSANGEMVAGLMEMPDAPKEAGAGPFWVGYVGVDDVDAMAQKVAAAGGAIHRAPEDIPDIGRFAVVADPHGAVFCLLTMSGSEGGGSGAGISPMTAGHVGWRELMAGDLGTEFAFYSGLFGWEKGQAIDMGAMGTYQLFDVDGLSIGGMMTKPAELAAPPHWGYYFTVPKIEAAVDLVKSGGGAVLNGPMEVPGGAWIINCTDPQGAYFSLVAPPTSS</sequence>
<dbReference type="AlphaFoldDB" id="A0AAW9RMQ9"/>
<name>A0AAW9RMQ9_9HYPH</name>
<dbReference type="SUPFAM" id="SSF54593">
    <property type="entry name" value="Glyoxalase/Bleomycin resistance protein/Dihydroxybiphenyl dioxygenase"/>
    <property type="match status" value="2"/>
</dbReference>
<dbReference type="InterPro" id="IPR004360">
    <property type="entry name" value="Glyas_Fos-R_dOase_dom"/>
</dbReference>
<dbReference type="EMBL" id="JAZHOF010000002">
    <property type="protein sequence ID" value="MEJ8571096.1"/>
    <property type="molecule type" value="Genomic_DNA"/>
</dbReference>
<reference evidence="2 3" key="1">
    <citation type="submission" date="2024-02" db="EMBL/GenBank/DDBJ databases">
        <title>Genome analysis and characterization of Microbaculum marinisediminis sp. nov., isolated from marine sediment.</title>
        <authorList>
            <person name="Du Z.-J."/>
            <person name="Ye Y.-Q."/>
            <person name="Zhang Z.-R."/>
            <person name="Yuan S.-M."/>
            <person name="Zhang X.-Y."/>
        </authorList>
    </citation>
    <scope>NUCLEOTIDE SEQUENCE [LARGE SCALE GENOMIC DNA]</scope>
    <source>
        <strain evidence="2 3">SDUM1044001</strain>
    </source>
</reference>
<dbReference type="RefSeq" id="WP_340328780.1">
    <property type="nucleotide sequence ID" value="NZ_JAZHOF010000002.1"/>
</dbReference>